<accession>A0ABY8C797</accession>
<dbReference type="Proteomes" id="UP001222275">
    <property type="component" value="Chromosome"/>
</dbReference>
<evidence type="ECO:0000313" key="2">
    <source>
        <dbReference type="Proteomes" id="UP001222275"/>
    </source>
</evidence>
<dbReference type="RefSeq" id="WP_275594097.1">
    <property type="nucleotide sequence ID" value="NZ_CP102381.1"/>
</dbReference>
<sequence>MKNPLLRQRIDINTLNNDVINACVSDFLIQSQDVYIQNKPINIERFLNPAIFQYYAAYSAFLNLGKNTLAPPEMIEVNKEVYMVEASSSYLYKESSMHDTILTIEFNCIKIEDSILHHLDSEQIFKRRANQIQLKAAYEQVQLLLDEKSKKVHSDIDYLNYL</sequence>
<dbReference type="EMBL" id="CP102381">
    <property type="protein sequence ID" value="WEJ61838.1"/>
    <property type="molecule type" value="Genomic_DNA"/>
</dbReference>
<protein>
    <recommendedName>
        <fullName evidence="3">AraC family transcriptional regulator</fullName>
    </recommendedName>
</protein>
<organism evidence="1 2">
    <name type="scientific">Thiomicrorhabdus lithotrophica</name>
    <dbReference type="NCBI Taxonomy" id="2949997"/>
    <lineage>
        <taxon>Bacteria</taxon>
        <taxon>Pseudomonadati</taxon>
        <taxon>Pseudomonadota</taxon>
        <taxon>Gammaproteobacteria</taxon>
        <taxon>Thiotrichales</taxon>
        <taxon>Piscirickettsiaceae</taxon>
        <taxon>Thiomicrorhabdus</taxon>
    </lineage>
</organism>
<gene>
    <name evidence="1" type="ORF">NR989_07395</name>
</gene>
<evidence type="ECO:0008006" key="3">
    <source>
        <dbReference type="Google" id="ProtNLM"/>
    </source>
</evidence>
<reference evidence="1 2" key="1">
    <citation type="submission" date="2022-06" db="EMBL/GenBank/DDBJ databases">
        <title>Thiomicrohabdus sp. nov, an obligately chemolithoautotrophic, sulfur-oxidizing bacterium isolated from beach of Guanyin Mountain. Amoy.</title>
        <authorList>
            <person name="Zhu H."/>
        </authorList>
    </citation>
    <scope>NUCLEOTIDE SEQUENCE [LARGE SCALE GENOMIC DNA]</scope>
    <source>
        <strain evidence="1 2">XGS-01</strain>
    </source>
</reference>
<keyword evidence="2" id="KW-1185">Reference proteome</keyword>
<name>A0ABY8C797_9GAMM</name>
<evidence type="ECO:0000313" key="1">
    <source>
        <dbReference type="EMBL" id="WEJ61838.1"/>
    </source>
</evidence>
<proteinExistence type="predicted"/>